<comment type="caution">
    <text evidence="2">The sequence shown here is derived from an EMBL/GenBank/DDBJ whole genome shotgun (WGS) entry which is preliminary data.</text>
</comment>
<dbReference type="PRINTS" id="PR00111">
    <property type="entry name" value="ABHYDROLASE"/>
</dbReference>
<dbReference type="OrthoDB" id="8562572at2"/>
<dbReference type="PANTHER" id="PTHR46438">
    <property type="entry name" value="ALPHA/BETA-HYDROLASES SUPERFAMILY PROTEIN"/>
    <property type="match status" value="1"/>
</dbReference>
<dbReference type="PANTHER" id="PTHR46438:SF11">
    <property type="entry name" value="LIPASE-RELATED"/>
    <property type="match status" value="1"/>
</dbReference>
<dbReference type="SUPFAM" id="SSF53474">
    <property type="entry name" value="alpha/beta-Hydrolases"/>
    <property type="match status" value="1"/>
</dbReference>
<gene>
    <name evidence="2" type="ORF">GHK24_13120</name>
</gene>
<protein>
    <submittedName>
        <fullName evidence="2">Alpha/beta fold hydrolase</fullName>
    </submittedName>
</protein>
<evidence type="ECO:0000313" key="3">
    <source>
        <dbReference type="Proteomes" id="UP000480275"/>
    </source>
</evidence>
<reference evidence="2 3" key="1">
    <citation type="submission" date="2019-10" db="EMBL/GenBank/DDBJ databases">
        <title>Whole-genome sequence of the purple nonsulfur photosynthetic bacterium Rhodocyclus tenuis.</title>
        <authorList>
            <person name="Kyndt J.A."/>
            <person name="Meyer T.E."/>
        </authorList>
    </citation>
    <scope>NUCLEOTIDE SEQUENCE [LARGE SCALE GENOMIC DNA]</scope>
    <source>
        <strain evidence="2 3">DSM 110</strain>
    </source>
</reference>
<feature type="domain" description="AB hydrolase-1" evidence="1">
    <location>
        <begin position="41"/>
        <end position="281"/>
    </location>
</feature>
<evidence type="ECO:0000259" key="1">
    <source>
        <dbReference type="Pfam" id="PF12697"/>
    </source>
</evidence>
<dbReference type="EMBL" id="WIXJ01000015">
    <property type="protein sequence ID" value="MQY52710.1"/>
    <property type="molecule type" value="Genomic_DNA"/>
</dbReference>
<dbReference type="PRINTS" id="PR00412">
    <property type="entry name" value="EPOXHYDRLASE"/>
</dbReference>
<dbReference type="GO" id="GO:0016787">
    <property type="term" value="F:hydrolase activity"/>
    <property type="evidence" value="ECO:0007669"/>
    <property type="project" value="UniProtKB-KW"/>
</dbReference>
<dbReference type="InterPro" id="IPR000073">
    <property type="entry name" value="AB_hydrolase_1"/>
</dbReference>
<dbReference type="NCBIfam" id="TIGR03056">
    <property type="entry name" value="bchO_mg_che_rel"/>
    <property type="match status" value="1"/>
</dbReference>
<dbReference type="InterPro" id="IPR029058">
    <property type="entry name" value="AB_hydrolase_fold"/>
</dbReference>
<organism evidence="2 3">
    <name type="scientific">Rhodocyclus tenuis</name>
    <name type="common">Rhodospirillum tenue</name>
    <dbReference type="NCBI Taxonomy" id="1066"/>
    <lineage>
        <taxon>Bacteria</taxon>
        <taxon>Pseudomonadati</taxon>
        <taxon>Pseudomonadota</taxon>
        <taxon>Betaproteobacteria</taxon>
        <taxon>Rhodocyclales</taxon>
        <taxon>Rhodocyclaceae</taxon>
        <taxon>Rhodocyclus</taxon>
    </lineage>
</organism>
<sequence>MSDRLDWAEAGRDWPNRAASRFVSAAGMRWHVQQMGAGPLLLLVHGTGASTHSWRALAPLLAQNFSVLALDLPGHGFTGLPAHARLSLPFMANALAELLDTLGASPRVVVGHSAGAAILARMCLDRRIAPQALISLNGALLPLTGVPGHLYLPMARLFAALPLMPRFVAWRARNPALLAQLLASTGSHIDADGERCYGTLVRNAGHVAAAIGMMANWDLSVLEEALPSLPTPLTLVVGSADRTVPPAQAERVAARLRQASVRRLPDLGHLAHEEDPQGVAALIVDVARAAGVLPPS</sequence>
<proteinExistence type="predicted"/>
<dbReference type="InterPro" id="IPR017497">
    <property type="entry name" value="BchO"/>
</dbReference>
<accession>A0A6L5K1J2</accession>
<dbReference type="Proteomes" id="UP000480275">
    <property type="component" value="Unassembled WGS sequence"/>
</dbReference>
<dbReference type="AlphaFoldDB" id="A0A6L5K1J2"/>
<dbReference type="Pfam" id="PF12697">
    <property type="entry name" value="Abhydrolase_6"/>
    <property type="match status" value="1"/>
</dbReference>
<name>A0A6L5K1J2_RHOTE</name>
<dbReference type="Gene3D" id="3.40.50.1820">
    <property type="entry name" value="alpha/beta hydrolase"/>
    <property type="match status" value="1"/>
</dbReference>
<keyword evidence="2" id="KW-0378">Hydrolase</keyword>
<dbReference type="InterPro" id="IPR000639">
    <property type="entry name" value="Epox_hydrolase-like"/>
</dbReference>
<evidence type="ECO:0000313" key="2">
    <source>
        <dbReference type="EMBL" id="MQY52710.1"/>
    </source>
</evidence>